<accession>A0A1C3K4J6</accession>
<reference evidence="3 4" key="2">
    <citation type="submission" date="2017-08" db="EMBL/GenBank/DDBJ databases">
        <authorList>
            <person name="de Groot N.N."/>
        </authorList>
    </citation>
    <scope>NUCLEOTIDE SEQUENCE [LARGE SCALE GENOMIC DNA]</scope>
    <source>
        <strain evidence="3">Orrdi1</strain>
    </source>
</reference>
<dbReference type="EMBL" id="LT907988">
    <property type="protein sequence ID" value="SOE46620.1"/>
    <property type="molecule type" value="Genomic_DNA"/>
</dbReference>
<keyword evidence="4" id="KW-1185">Reference proteome</keyword>
<feature type="region of interest" description="Disordered" evidence="1">
    <location>
        <begin position="1"/>
        <end position="21"/>
    </location>
</feature>
<reference evidence="2 4" key="1">
    <citation type="submission" date="2016-06" db="EMBL/GenBank/DDBJ databases">
        <authorList>
            <person name="Kjaerup R.B."/>
            <person name="Dalgaard T.S."/>
            <person name="Juul-Madsen H.R."/>
        </authorList>
    </citation>
    <scope>NUCLEOTIDE SEQUENCE [LARGE SCALE GENOMIC DNA]</scope>
    <source>
        <strain evidence="2">Orrdi1</strain>
    </source>
</reference>
<proteinExistence type="predicted"/>
<dbReference type="STRING" id="1851544.ODI_04175"/>
<dbReference type="AlphaFoldDB" id="A0A1C3K4J6"/>
<evidence type="ECO:0000256" key="1">
    <source>
        <dbReference type="SAM" id="MobiDB-lite"/>
    </source>
</evidence>
<dbReference type="KEGG" id="odi:ODI_R0377"/>
<name>A0A1C3K4J6_9BURK</name>
<evidence type="ECO:0000313" key="2">
    <source>
        <dbReference type="EMBL" id="SBT26402.1"/>
    </source>
</evidence>
<organism evidence="2 4">
    <name type="scientific">Orrella dioscoreae</name>
    <dbReference type="NCBI Taxonomy" id="1851544"/>
    <lineage>
        <taxon>Bacteria</taxon>
        <taxon>Pseudomonadati</taxon>
        <taxon>Pseudomonadota</taxon>
        <taxon>Betaproteobacteria</taxon>
        <taxon>Burkholderiales</taxon>
        <taxon>Alcaligenaceae</taxon>
        <taxon>Orrella</taxon>
    </lineage>
</organism>
<gene>
    <name evidence="2" type="ORF">ODI_04175</name>
    <name evidence="3" type="ORF">ODI_R0377</name>
</gene>
<evidence type="ECO:0000313" key="4">
    <source>
        <dbReference type="Proteomes" id="UP000078558"/>
    </source>
</evidence>
<protein>
    <submittedName>
        <fullName evidence="2">Uncharacterized protein</fullName>
    </submittedName>
</protein>
<dbReference type="EMBL" id="FLRC01000033">
    <property type="protein sequence ID" value="SBT26402.1"/>
    <property type="molecule type" value="Genomic_DNA"/>
</dbReference>
<dbReference type="Proteomes" id="UP000078558">
    <property type="component" value="Chromosome I"/>
</dbReference>
<evidence type="ECO:0000313" key="3">
    <source>
        <dbReference type="EMBL" id="SOE46620.1"/>
    </source>
</evidence>
<sequence length="76" mass="8380">MGRSDRAAWRARHGAASAGTCSPPRLSLARLAPCAWRNRFGICLDAFFRLSGVSHRLPMRARPFLSSLPGCAHVFR</sequence>